<reference evidence="2 3" key="1">
    <citation type="submission" date="2018-06" db="EMBL/GenBank/DDBJ databases">
        <title>Comparative genomics reveals the genomic features of Rhizophagus irregularis, R. cerebriforme, R. diaphanum and Gigaspora rosea, and their symbiotic lifestyle signature.</title>
        <authorList>
            <person name="Morin E."/>
            <person name="San Clemente H."/>
            <person name="Chen E.C.H."/>
            <person name="De La Providencia I."/>
            <person name="Hainaut M."/>
            <person name="Kuo A."/>
            <person name="Kohler A."/>
            <person name="Murat C."/>
            <person name="Tang N."/>
            <person name="Roy S."/>
            <person name="Loubradou J."/>
            <person name="Henrissat B."/>
            <person name="Grigoriev I.V."/>
            <person name="Corradi N."/>
            <person name="Roux C."/>
            <person name="Martin F.M."/>
        </authorList>
    </citation>
    <scope>NUCLEOTIDE SEQUENCE [LARGE SCALE GENOMIC DNA]</scope>
    <source>
        <strain evidence="2 3">DAOM 194757</strain>
    </source>
</reference>
<accession>A0A397U2E4</accession>
<dbReference type="AlphaFoldDB" id="A0A397U2E4"/>
<keyword evidence="3" id="KW-1185">Reference proteome</keyword>
<dbReference type="EMBL" id="QKWP01002195">
    <property type="protein sequence ID" value="RIB04374.1"/>
    <property type="molecule type" value="Genomic_DNA"/>
</dbReference>
<evidence type="ECO:0000313" key="3">
    <source>
        <dbReference type="Proteomes" id="UP000266673"/>
    </source>
</evidence>
<comment type="caution">
    <text evidence="2">The sequence shown here is derived from an EMBL/GenBank/DDBJ whole genome shotgun (WGS) entry which is preliminary data.</text>
</comment>
<feature type="region of interest" description="Disordered" evidence="1">
    <location>
        <begin position="194"/>
        <end position="223"/>
    </location>
</feature>
<dbReference type="OrthoDB" id="2440320at2759"/>
<organism evidence="2 3">
    <name type="scientific">Gigaspora rosea</name>
    <dbReference type="NCBI Taxonomy" id="44941"/>
    <lineage>
        <taxon>Eukaryota</taxon>
        <taxon>Fungi</taxon>
        <taxon>Fungi incertae sedis</taxon>
        <taxon>Mucoromycota</taxon>
        <taxon>Glomeromycotina</taxon>
        <taxon>Glomeromycetes</taxon>
        <taxon>Diversisporales</taxon>
        <taxon>Gigasporaceae</taxon>
        <taxon>Gigaspora</taxon>
    </lineage>
</organism>
<proteinExistence type="predicted"/>
<gene>
    <name evidence="2" type="ORF">C2G38_2222564</name>
</gene>
<protein>
    <submittedName>
        <fullName evidence="2">Uncharacterized protein</fullName>
    </submittedName>
</protein>
<evidence type="ECO:0000256" key="1">
    <source>
        <dbReference type="SAM" id="MobiDB-lite"/>
    </source>
</evidence>
<feature type="compositionally biased region" description="Polar residues" evidence="1">
    <location>
        <begin position="204"/>
        <end position="213"/>
    </location>
</feature>
<name>A0A397U2E4_9GLOM</name>
<evidence type="ECO:0000313" key="2">
    <source>
        <dbReference type="EMBL" id="RIB04374.1"/>
    </source>
</evidence>
<sequence>MIIYENDQCCTLPLKQHRSLKSALPMQIKQALFLVFGENNLDSINTNVAPSKIMEWKASDKTKSCYKKLFTLIFSDSINTYMAKIFAKVWPTTIPLDMKIAYAITIYKVTLSQHYEKFTIRKDIVKDRLIKNLYKLQKGEKFLPQASDIETSNKEVIEEVRESKKKRRKSQPSKMKKLLKIICHFSIDVPPYDDLQHYHDDPQQETSSASASFQKGAGHQESQ</sequence>
<dbReference type="Proteomes" id="UP000266673">
    <property type="component" value="Unassembled WGS sequence"/>
</dbReference>